<protein>
    <submittedName>
        <fullName evidence="2">Uncharacterized protein</fullName>
    </submittedName>
</protein>
<sequence length="630" mass="72175">MGRVRLQKNIVRKDFDENCEPTKLRKINANKSREKNSEESHKTPLKISTTKNNRKILSDKTNEELLSKISPATSLKNRLRNNKKAFVSPKKIKQLCVGSNNINSCNKLESATFLASEVSNSLSNKENRPVVPIYKQIRSSIESKRETLPLEKKLALYEFNEVDCYESTAKNKKKKRRNPKKKNYNIGPKYLKINNIKYSSSESINSLADNQPCRKQCKPKLQIQNKSSVVQQHSQSRNKCISITNCVSNPVLETSINHNYHANLSIIKEVENTPTSKSSSPITASDSNNPILNNSVNSSGCRPLQSYSINNNVQVSNFNSFGLKPFHEYSMNTSLPDVSLQDCSSGYNSPQLNVDEFETQTVEVRASTPSKIKTCIFQNLDKSRDLNIHKSKSFSTREISIDEEFYQTESLLQIEQDQKDDNFGFEEDEFPEEPLVSPIKDYNNSYRINKRCNKTDINKSIPPILSVCEIVQLLKAELGQEESTTFIPEESTEVSNMEKTVELSTASHNEIIEDTLSSFVKPPRRSYQRRCISHYSFERVQENSEDEEIKKEIKPKAKRKQKIKIKKEWCTSFIKFTQLVPYLIPCLQEDPSCLNHCLKIISISEIEANKLAEQLNSKFEEIDKFILCVE</sequence>
<reference evidence="2" key="1">
    <citation type="submission" date="2015-12" db="EMBL/GenBank/DDBJ databases">
        <title>De novo transcriptome assembly of four potential Pierce s Disease insect vectors from Arizona vineyards.</title>
        <authorList>
            <person name="Tassone E.E."/>
        </authorList>
    </citation>
    <scope>NUCLEOTIDE SEQUENCE</scope>
</reference>
<evidence type="ECO:0000256" key="1">
    <source>
        <dbReference type="SAM" id="MobiDB-lite"/>
    </source>
</evidence>
<name>A0A1B6CRN2_9HEMI</name>
<accession>A0A1B6CRN2</accession>
<dbReference type="EMBL" id="GEDC01021186">
    <property type="protein sequence ID" value="JAS16112.1"/>
    <property type="molecule type" value="Transcribed_RNA"/>
</dbReference>
<evidence type="ECO:0000313" key="2">
    <source>
        <dbReference type="EMBL" id="JAS16112.1"/>
    </source>
</evidence>
<feature type="region of interest" description="Disordered" evidence="1">
    <location>
        <begin position="273"/>
        <end position="295"/>
    </location>
</feature>
<proteinExistence type="predicted"/>
<organism evidence="2">
    <name type="scientific">Clastoptera arizonana</name>
    <name type="common">Arizona spittle bug</name>
    <dbReference type="NCBI Taxonomy" id="38151"/>
    <lineage>
        <taxon>Eukaryota</taxon>
        <taxon>Metazoa</taxon>
        <taxon>Ecdysozoa</taxon>
        <taxon>Arthropoda</taxon>
        <taxon>Hexapoda</taxon>
        <taxon>Insecta</taxon>
        <taxon>Pterygota</taxon>
        <taxon>Neoptera</taxon>
        <taxon>Paraneoptera</taxon>
        <taxon>Hemiptera</taxon>
        <taxon>Auchenorrhyncha</taxon>
        <taxon>Cercopoidea</taxon>
        <taxon>Clastopteridae</taxon>
        <taxon>Clastoptera</taxon>
    </lineage>
</organism>
<gene>
    <name evidence="2" type="ORF">g.12426</name>
</gene>
<dbReference type="AlphaFoldDB" id="A0A1B6CRN2"/>